<gene>
    <name evidence="1" type="ORF">Dbus_chr3Rg738</name>
</gene>
<keyword evidence="2" id="KW-1185">Reference proteome</keyword>
<dbReference type="Proteomes" id="UP000494163">
    <property type="component" value="Chromosome 3R"/>
</dbReference>
<organism evidence="1 2">
    <name type="scientific">Drosophila busckii</name>
    <name type="common">Fruit fly</name>
    <dbReference type="NCBI Taxonomy" id="30019"/>
    <lineage>
        <taxon>Eukaryota</taxon>
        <taxon>Metazoa</taxon>
        <taxon>Ecdysozoa</taxon>
        <taxon>Arthropoda</taxon>
        <taxon>Hexapoda</taxon>
        <taxon>Insecta</taxon>
        <taxon>Pterygota</taxon>
        <taxon>Neoptera</taxon>
        <taxon>Endopterygota</taxon>
        <taxon>Diptera</taxon>
        <taxon>Brachycera</taxon>
        <taxon>Muscomorpha</taxon>
        <taxon>Ephydroidea</taxon>
        <taxon>Drosophilidae</taxon>
        <taxon>Drosophila</taxon>
    </lineage>
</organism>
<proteinExistence type="predicted"/>
<dbReference type="SUPFAM" id="SSF55486">
    <property type="entry name" value="Metalloproteases ('zincins'), catalytic domain"/>
    <property type="match status" value="2"/>
</dbReference>
<dbReference type="GO" id="GO:0004222">
    <property type="term" value="F:metalloendopeptidase activity"/>
    <property type="evidence" value="ECO:0007669"/>
    <property type="project" value="InterPro"/>
</dbReference>
<dbReference type="InterPro" id="IPR000718">
    <property type="entry name" value="Peptidase_M13"/>
</dbReference>
<accession>A0A0M4EN25</accession>
<protein>
    <submittedName>
        <fullName evidence="1">CG1092</fullName>
    </submittedName>
</protein>
<dbReference type="STRING" id="30019.A0A0M4EN25"/>
<feature type="non-terminal residue" evidence="1">
    <location>
        <position position="1"/>
    </location>
</feature>
<evidence type="ECO:0000313" key="1">
    <source>
        <dbReference type="EMBL" id="ALC45988.1"/>
    </source>
</evidence>
<evidence type="ECO:0000313" key="2">
    <source>
        <dbReference type="Proteomes" id="UP000494163"/>
    </source>
</evidence>
<dbReference type="AlphaFoldDB" id="A0A0M4EN25"/>
<sequence>CLAQMPSHPVAYTRHLSELRIKELHELAKRMELSINSEKYACDSFYDYVCSRNRPLFSIMGHIPQGNDLIQLFTKLQNDKEQFEAKQKMIDFFISCNSHKSLHDCYRETFEYFKPLFGYIITKDVVLASSHDLQDFQAVLDGFVNVAKTVFNLHSHTHPLLDKLKSYKEKFRTPNVYFYAGELNREYGALRIYRESYEHNLRNLDLHRRRNSSYELGVQRTMLDWSLYLYQSRNKPMSYYFPTFTVHLYMSMFNQTERQRDFRRFPEETECLKLPPYVNVLGEARMLAVIYLKSFRQAWQDYSSWILSSDKNREIYDDENEILKAYQLNNKRLFFTLYAQNFCEFGKELAEHFFYLGLQQNTDFFNIYSCGYQTEYSKNCI</sequence>
<dbReference type="PROSITE" id="PS51885">
    <property type="entry name" value="NEPRILYSIN"/>
    <property type="match status" value="1"/>
</dbReference>
<dbReference type="OrthoDB" id="7890724at2759"/>
<dbReference type="OMA" id="YSCGYQT"/>
<dbReference type="GO" id="GO:0006508">
    <property type="term" value="P:proteolysis"/>
    <property type="evidence" value="ECO:0007669"/>
    <property type="project" value="InterPro"/>
</dbReference>
<reference evidence="1 2" key="1">
    <citation type="submission" date="2015-08" db="EMBL/GenBank/DDBJ databases">
        <title>Ancestral chromatin configuration constrains chromatin evolution on differentiating sex chromosomes in Drosophila.</title>
        <authorList>
            <person name="Zhou Q."/>
            <person name="Bachtrog D."/>
        </authorList>
    </citation>
    <scope>NUCLEOTIDE SEQUENCE [LARGE SCALE GENOMIC DNA]</scope>
    <source>
        <tissue evidence="1">Whole larvae</tissue>
    </source>
</reference>
<dbReference type="EMBL" id="CP012526">
    <property type="protein sequence ID" value="ALC45988.1"/>
    <property type="molecule type" value="Genomic_DNA"/>
</dbReference>
<name>A0A0M4EN25_DROBS</name>